<protein>
    <submittedName>
        <fullName evidence="1">DNA repair protein KRE29</fullName>
    </submittedName>
</protein>
<accession>A0A0W0CT65</accession>
<comment type="caution">
    <text evidence="1">The sequence shown here is derived from an EMBL/GenBank/DDBJ whole genome shotgun (WGS) entry which is preliminary data.</text>
</comment>
<dbReference type="VEuPathDB" id="FungiDB:GWK60_C01903"/>
<proteinExistence type="predicted"/>
<reference evidence="1 2" key="1">
    <citation type="submission" date="2015-10" db="EMBL/GenBank/DDBJ databases">
        <title>Draft genomes sequences of Candida glabrata isolates 1A, 1B, 2A, 2B, 3A and 3B.</title>
        <authorList>
            <person name="Haavelsrud O.E."/>
            <person name="Gaustad P."/>
        </authorList>
    </citation>
    <scope>NUCLEOTIDE SEQUENCE [LARGE SCALE GENOMIC DNA]</scope>
    <source>
        <strain evidence="1">910700640</strain>
    </source>
</reference>
<dbReference type="AlphaFoldDB" id="A0A0W0CT65"/>
<dbReference type="VEuPathDB" id="FungiDB:GVI51_C02079"/>
<dbReference type="Pfam" id="PF08691">
    <property type="entry name" value="Nse5"/>
    <property type="match status" value="1"/>
</dbReference>
<organism evidence="1 2">
    <name type="scientific">Candida glabrata</name>
    <name type="common">Yeast</name>
    <name type="synonym">Torulopsis glabrata</name>
    <dbReference type="NCBI Taxonomy" id="5478"/>
    <lineage>
        <taxon>Eukaryota</taxon>
        <taxon>Fungi</taxon>
        <taxon>Dikarya</taxon>
        <taxon>Ascomycota</taxon>
        <taxon>Saccharomycotina</taxon>
        <taxon>Saccharomycetes</taxon>
        <taxon>Saccharomycetales</taxon>
        <taxon>Saccharomycetaceae</taxon>
        <taxon>Nakaseomyces</taxon>
    </lineage>
</organism>
<dbReference type="InterPro" id="IPR014803">
    <property type="entry name" value="DNA_repair_Nse5/Nse6"/>
</dbReference>
<sequence length="361" mass="42153">METVFDSENDEPLVELSDVDDFEFEDGDDPILKKMKLDVKPESSSDSEGEVVLQETDVHPYMDFLQKLNKIQAGEVGEKRDIKRDKSIVELQHEELVKQLKSAGTFTSVPDRLIDHISSEVLSDKFRDWHFITQECRDIDNTTLSSMLDAFGVGNSADLLNLKIIASEYTKKYDSLSTIYPVGYMLEELVDYYRRTLPRAETPLEYCHAFFLFVLDIKIYDSHECDTSWCEEVLDILTQRFRQEEIFDVYLKVVELNDYYMHYRVTKLIPRMQSYILAKLFGTVDTVTIVNEFNTLLDDKMYKELLYFLLLVLGTRYVPRGKNETIKYFISCVTDVYDDSQSNPEISIIKNYLLVLQVLDF</sequence>
<gene>
    <name evidence="1" type="ORF">AO440_000490</name>
</gene>
<evidence type="ECO:0000313" key="1">
    <source>
        <dbReference type="EMBL" id="KTA99453.1"/>
    </source>
</evidence>
<dbReference type="OrthoDB" id="4066051at2759"/>
<dbReference type="Proteomes" id="UP000054886">
    <property type="component" value="Unassembled WGS sequence"/>
</dbReference>
<evidence type="ECO:0000313" key="2">
    <source>
        <dbReference type="Proteomes" id="UP000054886"/>
    </source>
</evidence>
<dbReference type="VEuPathDB" id="FungiDB:B1J91_C02299g"/>
<dbReference type="EMBL" id="LLZZ01000144">
    <property type="protein sequence ID" value="KTA99453.1"/>
    <property type="molecule type" value="Genomic_DNA"/>
</dbReference>
<dbReference type="VEuPathDB" id="FungiDB:CAGL0C02299g"/>
<name>A0A0W0CT65_CANGB</name>